<dbReference type="Proteomes" id="UP000015106">
    <property type="component" value="Chromosome 2"/>
</dbReference>
<reference evidence="3" key="1">
    <citation type="journal article" date="2013" name="Nature">
        <title>Draft genome of the wheat A-genome progenitor Triticum urartu.</title>
        <authorList>
            <person name="Ling H.Q."/>
            <person name="Zhao S."/>
            <person name="Liu D."/>
            <person name="Wang J."/>
            <person name="Sun H."/>
            <person name="Zhang C."/>
            <person name="Fan H."/>
            <person name="Li D."/>
            <person name="Dong L."/>
            <person name="Tao Y."/>
            <person name="Gao C."/>
            <person name="Wu H."/>
            <person name="Li Y."/>
            <person name="Cui Y."/>
            <person name="Guo X."/>
            <person name="Zheng S."/>
            <person name="Wang B."/>
            <person name="Yu K."/>
            <person name="Liang Q."/>
            <person name="Yang W."/>
            <person name="Lou X."/>
            <person name="Chen J."/>
            <person name="Feng M."/>
            <person name="Jian J."/>
            <person name="Zhang X."/>
            <person name="Luo G."/>
            <person name="Jiang Y."/>
            <person name="Liu J."/>
            <person name="Wang Z."/>
            <person name="Sha Y."/>
            <person name="Zhang B."/>
            <person name="Wu H."/>
            <person name="Tang D."/>
            <person name="Shen Q."/>
            <person name="Xue P."/>
            <person name="Zou S."/>
            <person name="Wang X."/>
            <person name="Liu X."/>
            <person name="Wang F."/>
            <person name="Yang Y."/>
            <person name="An X."/>
            <person name="Dong Z."/>
            <person name="Zhang K."/>
            <person name="Zhang X."/>
            <person name="Luo M.C."/>
            <person name="Dvorak J."/>
            <person name="Tong Y."/>
            <person name="Wang J."/>
            <person name="Yang H."/>
            <person name="Li Z."/>
            <person name="Wang D."/>
            <person name="Zhang A."/>
            <person name="Wang J."/>
        </authorList>
    </citation>
    <scope>NUCLEOTIDE SEQUENCE</scope>
    <source>
        <strain evidence="3">cv. G1812</strain>
    </source>
</reference>
<evidence type="ECO:0000313" key="2">
    <source>
        <dbReference type="EnsemblPlants" id="TuG1812G0200004871.01.T01.cds393915"/>
    </source>
</evidence>
<dbReference type="AlphaFoldDB" id="A0A8R7TMM2"/>
<reference evidence="2" key="3">
    <citation type="submission" date="2022-06" db="UniProtKB">
        <authorList>
            <consortium name="EnsemblPlants"/>
        </authorList>
    </citation>
    <scope>IDENTIFICATION</scope>
</reference>
<feature type="compositionally biased region" description="Basic and acidic residues" evidence="1">
    <location>
        <begin position="163"/>
        <end position="174"/>
    </location>
</feature>
<dbReference type="EnsemblPlants" id="TuG1812G0200004871.01.T01">
    <property type="protein sequence ID" value="TuG1812G0200004871.01.T01.cds393915"/>
    <property type="gene ID" value="TuG1812G0200004871.01"/>
</dbReference>
<accession>A0A8R7TMM2</accession>
<feature type="region of interest" description="Disordered" evidence="1">
    <location>
        <begin position="163"/>
        <end position="188"/>
    </location>
</feature>
<organism evidence="2 3">
    <name type="scientific">Triticum urartu</name>
    <name type="common">Red wild einkorn</name>
    <name type="synonym">Crithodium urartu</name>
    <dbReference type="NCBI Taxonomy" id="4572"/>
    <lineage>
        <taxon>Eukaryota</taxon>
        <taxon>Viridiplantae</taxon>
        <taxon>Streptophyta</taxon>
        <taxon>Embryophyta</taxon>
        <taxon>Tracheophyta</taxon>
        <taxon>Spermatophyta</taxon>
        <taxon>Magnoliopsida</taxon>
        <taxon>Liliopsida</taxon>
        <taxon>Poales</taxon>
        <taxon>Poaceae</taxon>
        <taxon>BOP clade</taxon>
        <taxon>Pooideae</taxon>
        <taxon>Triticodae</taxon>
        <taxon>Triticeae</taxon>
        <taxon>Triticinae</taxon>
        <taxon>Triticum</taxon>
    </lineage>
</organism>
<reference evidence="2" key="2">
    <citation type="submission" date="2018-03" db="EMBL/GenBank/DDBJ databases">
        <title>The Triticum urartu genome reveals the dynamic nature of wheat genome evolution.</title>
        <authorList>
            <person name="Ling H."/>
            <person name="Ma B."/>
            <person name="Shi X."/>
            <person name="Liu H."/>
            <person name="Dong L."/>
            <person name="Sun H."/>
            <person name="Cao Y."/>
            <person name="Gao Q."/>
            <person name="Zheng S."/>
            <person name="Li Y."/>
            <person name="Yu Y."/>
            <person name="Du H."/>
            <person name="Qi M."/>
            <person name="Li Y."/>
            <person name="Yu H."/>
            <person name="Cui Y."/>
            <person name="Wang N."/>
            <person name="Chen C."/>
            <person name="Wu H."/>
            <person name="Zhao Y."/>
            <person name="Zhang J."/>
            <person name="Li Y."/>
            <person name="Zhou W."/>
            <person name="Zhang B."/>
            <person name="Hu W."/>
            <person name="Eijk M."/>
            <person name="Tang J."/>
            <person name="Witsenboer H."/>
            <person name="Zhao S."/>
            <person name="Li Z."/>
            <person name="Zhang A."/>
            <person name="Wang D."/>
            <person name="Liang C."/>
        </authorList>
    </citation>
    <scope>NUCLEOTIDE SEQUENCE [LARGE SCALE GENOMIC DNA]</scope>
    <source>
        <strain evidence="2">cv. G1812</strain>
    </source>
</reference>
<name>A0A8R7TMM2_TRIUA</name>
<keyword evidence="3" id="KW-1185">Reference proteome</keyword>
<gene>
    <name evidence="2" type="primary">LOC125539579</name>
</gene>
<evidence type="ECO:0000256" key="1">
    <source>
        <dbReference type="SAM" id="MobiDB-lite"/>
    </source>
</evidence>
<sequence>MLYQQTIEQEWPAGIAAPRRREDVHEADRRGPNAVLQHAHEHLQGFIGTPRLDVPAKEGVPRNDVLLGHCVEQPADDVDAAVAVPRAGGVEVEQRVAEDGGVRERASAAEEVRVYGPPEAQAAGAGAGGERARVGVVVGAGRGARGVVEERVEAERVVRERGGDVGDEEHVAEQRRRRARQRVQQQPPRLLEPPLLAELLHLRHRQLRPALASAGGIGGIGGGGRRRDGALRRSHGVVSLLLAALAHLLIPCDCD</sequence>
<proteinExistence type="predicted"/>
<dbReference type="Gramene" id="TuG1812G0200004871.01.T01">
    <property type="protein sequence ID" value="TuG1812G0200004871.01.T01.cds393915"/>
    <property type="gene ID" value="TuG1812G0200004871.01"/>
</dbReference>
<protein>
    <submittedName>
        <fullName evidence="2">Uncharacterized protein</fullName>
    </submittedName>
</protein>
<evidence type="ECO:0000313" key="3">
    <source>
        <dbReference type="Proteomes" id="UP000015106"/>
    </source>
</evidence>